<keyword evidence="4" id="KW-1185">Reference proteome</keyword>
<feature type="compositionally biased region" description="Basic and acidic residues" evidence="2">
    <location>
        <begin position="355"/>
        <end position="368"/>
    </location>
</feature>
<name>V9FBG3_PHYNI</name>
<feature type="compositionally biased region" description="Basic and acidic residues" evidence="2">
    <location>
        <begin position="812"/>
        <end position="824"/>
    </location>
</feature>
<feature type="compositionally biased region" description="Basic and acidic residues" evidence="2">
    <location>
        <begin position="426"/>
        <end position="449"/>
    </location>
</feature>
<dbReference type="HOGENOM" id="CLU_010635_0_0_1"/>
<feature type="compositionally biased region" description="Polar residues" evidence="2">
    <location>
        <begin position="307"/>
        <end position="321"/>
    </location>
</feature>
<gene>
    <name evidence="3" type="ORF">F443_07204</name>
</gene>
<feature type="region of interest" description="Disordered" evidence="2">
    <location>
        <begin position="226"/>
        <end position="329"/>
    </location>
</feature>
<feature type="compositionally biased region" description="Acidic residues" evidence="2">
    <location>
        <begin position="369"/>
        <end position="378"/>
    </location>
</feature>
<sequence>MFLELSFDSTAGGKAVSTSKASRSWRYDHEDKEEMSLDELVSDFQQSATSHRSRLNQTKPSSNTSPVLVSSPPTSPQAKKNSGRLRAVKTQPTPRKPIRSTIQNAHHDDSSDEEVAVSPMPRIEQALRNRPSLVSKRCSACSPVSTQFKPTTSAHTQRRKPEPKSPVLSSPSFTPPSLSPVTSSPSPSYVSEDINTSLTPDEDSIDALIGKEIRDLNELISTGSRIKASKAARTSTTDELSNVIRQSTRFGKTPSKGRRPSLRLDVSRGKFRSSPESPPPPPPPEDSEDDEDSFAEEIRKLRESRRLSSITSKGLESTPQQQEEKAESPGVCVVAAMKVRNAANTINELLLEALKPFEGREKEEKKDDTPEEDKTEDDAAIRNAANAELQSATQTIVSQLDLTFADMTERRKADVKTEEDAAAAAKEAEKKEKGAAEEKKKAEEKETKEREMEILRLIPMRGKLLTCSADIENVLQQLERVDISTQRESTVEAEIKTLRSLTERKIQEIEAKLSIASSKNEKNDTNVDISWRNVDWVQDNLNIDLKTSERQDSGKPPEEAEDNAIGVAPVENGDSFEEVVQRQVLEKLDLTMLKLRHVLAIDTKETAEVKETQQREQEELERKQLHQQIENERAQREKEDAETARRRVMGLTSIDDVEGWIDEGRSLHDQLWHNQSLNRLVASMEQRMGVENCENPHFSSVAQNQNVDEFDRLASAPKAQEPHKHLHEREVSEGAYCTQDKSYGKIPERCRIGTKRTQELNRKRWIKVSSSYSGNEVEADNESSGSESDGQLPSSRDHRQLSPRGFIINSRKRNERDYRVDKNPNRRIGRTMIQRRHKRDVSSFQHEVAQTIQALQAERRHKTTWIRSRLCSPSRPAF</sequence>
<dbReference type="OrthoDB" id="128707at2759"/>
<comment type="caution">
    <text evidence="3">The sequence shown here is derived from an EMBL/GenBank/DDBJ whole genome shotgun (WGS) entry which is preliminary data.</text>
</comment>
<dbReference type="Proteomes" id="UP000018721">
    <property type="component" value="Unassembled WGS sequence"/>
</dbReference>
<feature type="region of interest" description="Disordered" evidence="2">
    <location>
        <begin position="771"/>
        <end position="842"/>
    </location>
</feature>
<feature type="region of interest" description="Disordered" evidence="2">
    <location>
        <begin position="412"/>
        <end position="449"/>
    </location>
</feature>
<feature type="region of interest" description="Disordered" evidence="2">
    <location>
        <begin position="1"/>
        <end position="29"/>
    </location>
</feature>
<evidence type="ECO:0000256" key="2">
    <source>
        <dbReference type="SAM" id="MobiDB-lite"/>
    </source>
</evidence>
<feature type="compositionally biased region" description="Low complexity" evidence="2">
    <location>
        <begin position="179"/>
        <end position="188"/>
    </location>
</feature>
<accession>V9FBG3</accession>
<evidence type="ECO:0000313" key="3">
    <source>
        <dbReference type="EMBL" id="ETI48809.1"/>
    </source>
</evidence>
<feature type="compositionally biased region" description="Acidic residues" evidence="2">
    <location>
        <begin position="285"/>
        <end position="295"/>
    </location>
</feature>
<feature type="compositionally biased region" description="Polar residues" evidence="2">
    <location>
        <begin position="232"/>
        <end position="250"/>
    </location>
</feature>
<feature type="coiled-coil region" evidence="1">
    <location>
        <begin position="603"/>
        <end position="651"/>
    </location>
</feature>
<feature type="compositionally biased region" description="Polar residues" evidence="2">
    <location>
        <begin position="782"/>
        <end position="794"/>
    </location>
</feature>
<feature type="compositionally biased region" description="Polar residues" evidence="2">
    <location>
        <begin position="43"/>
        <end position="59"/>
    </location>
</feature>
<protein>
    <submittedName>
        <fullName evidence="3">Uncharacterized protein</fullName>
    </submittedName>
</protein>
<feature type="region of interest" description="Disordered" evidence="2">
    <location>
        <begin position="352"/>
        <end position="389"/>
    </location>
</feature>
<proteinExistence type="predicted"/>
<feature type="compositionally biased region" description="Polar residues" evidence="2">
    <location>
        <begin position="142"/>
        <end position="155"/>
    </location>
</feature>
<dbReference type="AlphaFoldDB" id="V9FBG3"/>
<reference evidence="3 4" key="1">
    <citation type="submission" date="2013-11" db="EMBL/GenBank/DDBJ databases">
        <title>The Genome Sequence of Phytophthora parasitica P1569.</title>
        <authorList>
            <consortium name="The Broad Institute Genomics Platform"/>
            <person name="Russ C."/>
            <person name="Tyler B."/>
            <person name="Panabieres F."/>
            <person name="Shan W."/>
            <person name="Tripathy S."/>
            <person name="Grunwald N."/>
            <person name="Machado M."/>
            <person name="Johnson C.S."/>
            <person name="Arredondo F."/>
            <person name="Hong C."/>
            <person name="Coffey M."/>
            <person name="Young S.K."/>
            <person name="Zeng Q."/>
            <person name="Gargeya S."/>
            <person name="Fitzgerald M."/>
            <person name="Abouelleil A."/>
            <person name="Alvarado L."/>
            <person name="Chapman S.B."/>
            <person name="Gainer-Dewar J."/>
            <person name="Goldberg J."/>
            <person name="Griggs A."/>
            <person name="Gujja S."/>
            <person name="Hansen M."/>
            <person name="Howarth C."/>
            <person name="Imamovic A."/>
            <person name="Ireland A."/>
            <person name="Larimer J."/>
            <person name="McCowan C."/>
            <person name="Murphy C."/>
            <person name="Pearson M."/>
            <person name="Poon T.W."/>
            <person name="Priest M."/>
            <person name="Roberts A."/>
            <person name="Saif S."/>
            <person name="Shea T."/>
            <person name="Sykes S."/>
            <person name="Wortman J."/>
            <person name="Nusbaum C."/>
            <person name="Birren B."/>
        </authorList>
    </citation>
    <scope>NUCLEOTIDE SEQUENCE [LARGE SCALE GENOMIC DNA]</scope>
    <source>
        <strain evidence="3 4">P1569</strain>
    </source>
</reference>
<feature type="compositionally biased region" description="Basic and acidic residues" evidence="2">
    <location>
        <begin position="296"/>
        <end position="306"/>
    </location>
</feature>
<evidence type="ECO:0000313" key="4">
    <source>
        <dbReference type="Proteomes" id="UP000018721"/>
    </source>
</evidence>
<dbReference type="EMBL" id="ANIZ01001198">
    <property type="protein sequence ID" value="ETI48809.1"/>
    <property type="molecule type" value="Genomic_DNA"/>
</dbReference>
<dbReference type="eggNOG" id="ENOG502S7C6">
    <property type="taxonomic scope" value="Eukaryota"/>
</dbReference>
<feature type="compositionally biased region" description="Basic residues" evidence="2">
    <location>
        <begin position="825"/>
        <end position="839"/>
    </location>
</feature>
<keyword evidence="1" id="KW-0175">Coiled coil</keyword>
<feature type="region of interest" description="Disordered" evidence="2">
    <location>
        <begin position="43"/>
        <end position="202"/>
    </location>
</feature>
<feature type="compositionally biased region" description="Low complexity" evidence="2">
    <location>
        <begin position="60"/>
        <end position="72"/>
    </location>
</feature>
<organism evidence="3 4">
    <name type="scientific">Phytophthora nicotianae P1569</name>
    <dbReference type="NCBI Taxonomy" id="1317065"/>
    <lineage>
        <taxon>Eukaryota</taxon>
        <taxon>Sar</taxon>
        <taxon>Stramenopiles</taxon>
        <taxon>Oomycota</taxon>
        <taxon>Peronosporomycetes</taxon>
        <taxon>Peronosporales</taxon>
        <taxon>Peronosporaceae</taxon>
        <taxon>Phytophthora</taxon>
    </lineage>
</organism>
<evidence type="ECO:0000256" key="1">
    <source>
        <dbReference type="SAM" id="Coils"/>
    </source>
</evidence>